<evidence type="ECO:0000313" key="3">
    <source>
        <dbReference type="Proteomes" id="UP001501624"/>
    </source>
</evidence>
<proteinExistence type="predicted"/>
<evidence type="ECO:0000256" key="1">
    <source>
        <dbReference type="SAM" id="MobiDB-lite"/>
    </source>
</evidence>
<name>A0ABP7JTN3_9PSEU</name>
<accession>A0ABP7JTN3</accession>
<gene>
    <name evidence="2" type="ORF">GCM10022380_83110</name>
</gene>
<reference evidence="3" key="1">
    <citation type="journal article" date="2019" name="Int. J. Syst. Evol. Microbiol.">
        <title>The Global Catalogue of Microorganisms (GCM) 10K type strain sequencing project: providing services to taxonomists for standard genome sequencing and annotation.</title>
        <authorList>
            <consortium name="The Broad Institute Genomics Platform"/>
            <consortium name="The Broad Institute Genome Sequencing Center for Infectious Disease"/>
            <person name="Wu L."/>
            <person name="Ma J."/>
        </authorList>
    </citation>
    <scope>NUCLEOTIDE SEQUENCE [LARGE SCALE GENOMIC DNA]</scope>
    <source>
        <strain evidence="3">JCM 17017</strain>
    </source>
</reference>
<organism evidence="2 3">
    <name type="scientific">Amycolatopsis tucumanensis</name>
    <dbReference type="NCBI Taxonomy" id="401106"/>
    <lineage>
        <taxon>Bacteria</taxon>
        <taxon>Bacillati</taxon>
        <taxon>Actinomycetota</taxon>
        <taxon>Actinomycetes</taxon>
        <taxon>Pseudonocardiales</taxon>
        <taxon>Pseudonocardiaceae</taxon>
        <taxon>Amycolatopsis</taxon>
    </lineage>
</organism>
<protein>
    <submittedName>
        <fullName evidence="2">Uncharacterized protein</fullName>
    </submittedName>
</protein>
<keyword evidence="3" id="KW-1185">Reference proteome</keyword>
<sequence length="119" mass="13149">MCEARVLADAELADRVGEVLRQAEDIDSHSRNGFDRIKTERAGPDTGIEIRFSDAYGGELVFRFRQASPARRDHRLPPLRRGQGARHPVPLDHSVTRQSASSASVFGTVNGGVLVPRMR</sequence>
<dbReference type="Proteomes" id="UP001501624">
    <property type="component" value="Unassembled WGS sequence"/>
</dbReference>
<feature type="region of interest" description="Disordered" evidence="1">
    <location>
        <begin position="71"/>
        <end position="102"/>
    </location>
</feature>
<comment type="caution">
    <text evidence="2">The sequence shown here is derived from an EMBL/GenBank/DDBJ whole genome shotgun (WGS) entry which is preliminary data.</text>
</comment>
<dbReference type="EMBL" id="BAABCM010000020">
    <property type="protein sequence ID" value="GAA3852575.1"/>
    <property type="molecule type" value="Genomic_DNA"/>
</dbReference>
<evidence type="ECO:0000313" key="2">
    <source>
        <dbReference type="EMBL" id="GAA3852575.1"/>
    </source>
</evidence>